<name>A0A1M5JKJ5_9SPHI</name>
<evidence type="ECO:0000313" key="1">
    <source>
        <dbReference type="EMBL" id="SHG41051.1"/>
    </source>
</evidence>
<protein>
    <submittedName>
        <fullName evidence="1">Uncharacterized protein</fullName>
    </submittedName>
</protein>
<keyword evidence="2" id="KW-1185">Reference proteome</keyword>
<gene>
    <name evidence="1" type="ORF">SAMN04488522_105399</name>
</gene>
<reference evidence="2" key="1">
    <citation type="submission" date="2016-11" db="EMBL/GenBank/DDBJ databases">
        <authorList>
            <person name="Varghese N."/>
            <person name="Submissions S."/>
        </authorList>
    </citation>
    <scope>NUCLEOTIDE SEQUENCE [LARGE SCALE GENOMIC DNA]</scope>
    <source>
        <strain evidence="2">DSM 16990</strain>
    </source>
</reference>
<sequence length="183" mass="21354">MILCCSLIFCLQQTKAQRPSNVAVLKEHTAEQDLPVNEYLVSAIKPIKANYNKLNSIAKWQKVKRIDLDFSSEGGEAKFYYLKNGLQKMVVRQFAEMSQKLSEYYLMQGKLSFVYETEMRYKSTLETKDAEVVSDRFYFAKGKLFHLINSEDCGAPFSSDYMKGEEERIFEEYNQLRKLSLEK</sequence>
<dbReference type="EMBL" id="FQUQ01000005">
    <property type="protein sequence ID" value="SHG41051.1"/>
    <property type="molecule type" value="Genomic_DNA"/>
</dbReference>
<dbReference type="Proteomes" id="UP000184287">
    <property type="component" value="Unassembled WGS sequence"/>
</dbReference>
<accession>A0A1M5JKJ5</accession>
<evidence type="ECO:0000313" key="2">
    <source>
        <dbReference type="Proteomes" id="UP000184287"/>
    </source>
</evidence>
<dbReference type="AlphaFoldDB" id="A0A1M5JKJ5"/>
<dbReference type="STRING" id="288992.SAMN04488522_105399"/>
<proteinExistence type="predicted"/>
<organism evidence="1 2">
    <name type="scientific">Pedobacter caeni</name>
    <dbReference type="NCBI Taxonomy" id="288992"/>
    <lineage>
        <taxon>Bacteria</taxon>
        <taxon>Pseudomonadati</taxon>
        <taxon>Bacteroidota</taxon>
        <taxon>Sphingobacteriia</taxon>
        <taxon>Sphingobacteriales</taxon>
        <taxon>Sphingobacteriaceae</taxon>
        <taxon>Pedobacter</taxon>
    </lineage>
</organism>